<dbReference type="KEGG" id="hae:halTADL_2312"/>
<evidence type="ECO:0000313" key="1">
    <source>
        <dbReference type="EMBL" id="SEI88094.1"/>
    </source>
</evidence>
<evidence type="ECO:0000313" key="2">
    <source>
        <dbReference type="Proteomes" id="UP000198888"/>
    </source>
</evidence>
<gene>
    <name evidence="1" type="ORF">SAMN05444271_11069</name>
</gene>
<dbReference type="Proteomes" id="UP000198888">
    <property type="component" value="Unassembled WGS sequence"/>
</dbReference>
<keyword evidence="2" id="KW-1185">Reference proteome</keyword>
<dbReference type="STRING" id="1073996.SAMN05444271_11069"/>
<reference evidence="1 2" key="1">
    <citation type="submission" date="2016-10" db="EMBL/GenBank/DDBJ databases">
        <authorList>
            <person name="de Groot N.N."/>
        </authorList>
    </citation>
    <scope>NUCLEOTIDE SEQUENCE [LARGE SCALE GENOMIC DNA]</scope>
    <source>
        <strain evidence="1 2">DSM 22187</strain>
    </source>
</reference>
<dbReference type="Pfam" id="PF20024">
    <property type="entry name" value="DUF6432"/>
    <property type="match status" value="1"/>
</dbReference>
<accession>A0A1H6UBS3</accession>
<dbReference type="InterPro" id="IPR045490">
    <property type="entry name" value="DUF6432"/>
</dbReference>
<proteinExistence type="predicted"/>
<sequence>MAMGAKPEYRDRPTVEVDILDALVDRADEGMTVLELRAVVDRDIDQIETALSTLKSDNLISVDKQGETIRIQPADHVIATDPTPDEEDQTLVDVLRDRLGL</sequence>
<protein>
    <recommendedName>
        <fullName evidence="3">MarR family transcriptional regulator</fullName>
    </recommendedName>
</protein>
<dbReference type="EMBL" id="FNYR01000010">
    <property type="protein sequence ID" value="SEI88094.1"/>
    <property type="molecule type" value="Genomic_DNA"/>
</dbReference>
<accession>A0A2H4Q3W2</accession>
<organism evidence="1 2">
    <name type="scientific">Halohasta litchfieldiae</name>
    <dbReference type="NCBI Taxonomy" id="1073996"/>
    <lineage>
        <taxon>Archaea</taxon>
        <taxon>Methanobacteriati</taxon>
        <taxon>Methanobacteriota</taxon>
        <taxon>Stenosarchaea group</taxon>
        <taxon>Halobacteria</taxon>
        <taxon>Halobacteriales</taxon>
        <taxon>Haloferacaceae</taxon>
        <taxon>Halohasta</taxon>
    </lineage>
</organism>
<evidence type="ECO:0008006" key="3">
    <source>
        <dbReference type="Google" id="ProtNLM"/>
    </source>
</evidence>
<dbReference type="AlphaFoldDB" id="A0A1H6UBS3"/>
<name>A0A1H6UBS3_9EURY</name>